<keyword evidence="1" id="KW-0472">Membrane</keyword>
<dbReference type="EMBL" id="BSOT01000006">
    <property type="protein sequence ID" value="GLR71691.1"/>
    <property type="molecule type" value="Genomic_DNA"/>
</dbReference>
<evidence type="ECO:0000313" key="3">
    <source>
        <dbReference type="Proteomes" id="UP001156601"/>
    </source>
</evidence>
<feature type="transmembrane region" description="Helical" evidence="1">
    <location>
        <begin position="78"/>
        <end position="96"/>
    </location>
</feature>
<reference evidence="2" key="2">
    <citation type="submission" date="2023-01" db="EMBL/GenBank/DDBJ databases">
        <title>Draft genome sequence of Agaribacter marinus strain NBRC 110023.</title>
        <authorList>
            <person name="Sun Q."/>
            <person name="Mori K."/>
        </authorList>
    </citation>
    <scope>NUCLEOTIDE SEQUENCE</scope>
    <source>
        <strain evidence="2">NBRC 110023</strain>
    </source>
</reference>
<protein>
    <submittedName>
        <fullName evidence="2">Uncharacterized protein</fullName>
    </submittedName>
</protein>
<keyword evidence="3" id="KW-1185">Reference proteome</keyword>
<accession>A0AA37SXM5</accession>
<name>A0AA37SXM5_9ALTE</name>
<feature type="transmembrane region" description="Helical" evidence="1">
    <location>
        <begin position="46"/>
        <end position="66"/>
    </location>
</feature>
<dbReference type="Proteomes" id="UP001156601">
    <property type="component" value="Unassembled WGS sequence"/>
</dbReference>
<keyword evidence="1" id="KW-1133">Transmembrane helix</keyword>
<evidence type="ECO:0000313" key="2">
    <source>
        <dbReference type="EMBL" id="GLR71691.1"/>
    </source>
</evidence>
<comment type="caution">
    <text evidence="2">The sequence shown here is derived from an EMBL/GenBank/DDBJ whole genome shotgun (WGS) entry which is preliminary data.</text>
</comment>
<feature type="transmembrane region" description="Helical" evidence="1">
    <location>
        <begin position="16"/>
        <end position="34"/>
    </location>
</feature>
<proteinExistence type="predicted"/>
<feature type="transmembrane region" description="Helical" evidence="1">
    <location>
        <begin position="102"/>
        <end position="124"/>
    </location>
</feature>
<organism evidence="2 3">
    <name type="scientific">Agaribacter marinus</name>
    <dbReference type="NCBI Taxonomy" id="1431249"/>
    <lineage>
        <taxon>Bacteria</taxon>
        <taxon>Pseudomonadati</taxon>
        <taxon>Pseudomonadota</taxon>
        <taxon>Gammaproteobacteria</taxon>
        <taxon>Alteromonadales</taxon>
        <taxon>Alteromonadaceae</taxon>
        <taxon>Agaribacter</taxon>
    </lineage>
</organism>
<gene>
    <name evidence="2" type="ORF">GCM10007852_25990</name>
</gene>
<dbReference type="AlphaFoldDB" id="A0AA37SXM5"/>
<reference evidence="2" key="1">
    <citation type="journal article" date="2014" name="Int. J. Syst. Evol. Microbiol.">
        <title>Complete genome sequence of Corynebacterium casei LMG S-19264T (=DSM 44701T), isolated from a smear-ripened cheese.</title>
        <authorList>
            <consortium name="US DOE Joint Genome Institute (JGI-PGF)"/>
            <person name="Walter F."/>
            <person name="Albersmeier A."/>
            <person name="Kalinowski J."/>
            <person name="Ruckert C."/>
        </authorList>
    </citation>
    <scope>NUCLEOTIDE SEQUENCE</scope>
    <source>
        <strain evidence="2">NBRC 110023</strain>
    </source>
</reference>
<evidence type="ECO:0000256" key="1">
    <source>
        <dbReference type="SAM" id="Phobius"/>
    </source>
</evidence>
<sequence>MGEKNTEIKVQRDIKLFVYFFIGLVVTTIFTFVYRPYIYENDINDFGIAGSAPSFLGLITTFFFLSYFDSSLSLNKRIFYTGLGGVIYEVLQPYFRTGLFDWHDIIAILLATLVLYLCAMISAISKKKQ</sequence>
<dbReference type="RefSeq" id="WP_284218028.1">
    <property type="nucleotide sequence ID" value="NZ_BSOT01000006.1"/>
</dbReference>
<keyword evidence="1" id="KW-0812">Transmembrane</keyword>